<organism evidence="1 2">
    <name type="scientific">Flavobacterium pectinovorum</name>
    <dbReference type="NCBI Taxonomy" id="29533"/>
    <lineage>
        <taxon>Bacteria</taxon>
        <taxon>Pseudomonadati</taxon>
        <taxon>Bacteroidota</taxon>
        <taxon>Flavobacteriia</taxon>
        <taxon>Flavobacteriales</taxon>
        <taxon>Flavobacteriaceae</taxon>
        <taxon>Flavobacterium</taxon>
    </lineage>
</organism>
<dbReference type="STRING" id="29533.SAMN05444387_3820"/>
<keyword evidence="2" id="KW-1185">Reference proteome</keyword>
<proteinExistence type="predicted"/>
<sequence>MHQHEVIINKIAQDKIDFELGTKLILENEEYNFEILFVTLKKNIFNSIPDKTDYNTKTYQNAINTIPLKPTYTPIVILKNFSTKIAFNKLATLPKNENTKTIISLLWIFKATDTERRNTECKNGCGHFWHENLNPI</sequence>
<dbReference type="EMBL" id="RCZH01000011">
    <property type="protein sequence ID" value="TPG38089.1"/>
    <property type="molecule type" value="Genomic_DNA"/>
</dbReference>
<dbReference type="InterPro" id="IPR046002">
    <property type="entry name" value="DUF5958"/>
</dbReference>
<name>A0A502ELZ6_9FLAO</name>
<dbReference type="Proteomes" id="UP000319700">
    <property type="component" value="Unassembled WGS sequence"/>
</dbReference>
<gene>
    <name evidence="1" type="ORF">EAH81_16760</name>
</gene>
<protein>
    <submittedName>
        <fullName evidence="1">Uncharacterized protein</fullName>
    </submittedName>
</protein>
<dbReference type="Pfam" id="PF19383">
    <property type="entry name" value="DUF5958"/>
    <property type="match status" value="1"/>
</dbReference>
<comment type="caution">
    <text evidence="1">The sequence shown here is derived from an EMBL/GenBank/DDBJ whole genome shotgun (WGS) entry which is preliminary data.</text>
</comment>
<accession>A0A502ELZ6</accession>
<dbReference type="OrthoDB" id="7060026at2"/>
<evidence type="ECO:0000313" key="1">
    <source>
        <dbReference type="EMBL" id="TPG38089.1"/>
    </source>
</evidence>
<reference evidence="1 2" key="1">
    <citation type="journal article" date="2019" name="Environ. Microbiol.">
        <title>Species interactions and distinct microbial communities in high Arctic permafrost affected cryosols are associated with the CH4 and CO2 gas fluxes.</title>
        <authorList>
            <person name="Altshuler I."/>
            <person name="Hamel J."/>
            <person name="Turney S."/>
            <person name="Magnuson E."/>
            <person name="Levesque R."/>
            <person name="Greer C."/>
            <person name="Whyte L.G."/>
        </authorList>
    </citation>
    <scope>NUCLEOTIDE SEQUENCE [LARGE SCALE GENOMIC DNA]</scope>
    <source>
        <strain evidence="1 2">42</strain>
    </source>
</reference>
<dbReference type="AlphaFoldDB" id="A0A502ELZ6"/>
<evidence type="ECO:0000313" key="2">
    <source>
        <dbReference type="Proteomes" id="UP000319700"/>
    </source>
</evidence>
<dbReference type="RefSeq" id="WP_140509112.1">
    <property type="nucleotide sequence ID" value="NZ_RCZH01000011.1"/>
</dbReference>